<evidence type="ECO:0000256" key="1">
    <source>
        <dbReference type="SAM" id="Phobius"/>
    </source>
</evidence>
<proteinExistence type="predicted"/>
<feature type="transmembrane region" description="Helical" evidence="1">
    <location>
        <begin position="47"/>
        <end position="67"/>
    </location>
</feature>
<dbReference type="SUPFAM" id="SSF48431">
    <property type="entry name" value="Lipovitellin-phosvitin complex, superhelical domain"/>
    <property type="match status" value="1"/>
</dbReference>
<feature type="transmembrane region" description="Helical" evidence="1">
    <location>
        <begin position="74"/>
        <end position="95"/>
    </location>
</feature>
<sequence length="222" mass="24343">MSRRGWLLWAGLNLVVVAGGALSTWTDTYCWFGGACADELAAPLQRIGWGNAARWLLLVNSAWLLGYWGRHRRYFPAIGSALMLGLAYGPLHAWLNQQLAPDYYAVLCHEQVGEGYRGDTIEQAGLAIGPYLLQSARNAQARERRHALAGLGKLDYQPGLPLLDSIARNATEPDFIRADALQALRLMTSREAQQAAQRLKQQAAQDPTVQAVVGMVDAWAAT</sequence>
<evidence type="ECO:0008006" key="4">
    <source>
        <dbReference type="Google" id="ProtNLM"/>
    </source>
</evidence>
<dbReference type="EMBL" id="QHKM01000001">
    <property type="protein sequence ID" value="RAK69482.1"/>
    <property type="molecule type" value="Genomic_DNA"/>
</dbReference>
<dbReference type="InterPro" id="IPR011030">
    <property type="entry name" value="Lipovitellin_superhlx_dom"/>
</dbReference>
<comment type="caution">
    <text evidence="2">The sequence shown here is derived from an EMBL/GenBank/DDBJ whole genome shotgun (WGS) entry which is preliminary data.</text>
</comment>
<dbReference type="Proteomes" id="UP000248553">
    <property type="component" value="Unassembled WGS sequence"/>
</dbReference>
<reference evidence="3" key="1">
    <citation type="submission" date="2018-05" db="EMBL/GenBank/DDBJ databases">
        <authorList>
            <person name="Nie L."/>
        </authorList>
    </citation>
    <scope>NUCLEOTIDE SEQUENCE [LARGE SCALE GENOMIC DNA]</scope>
    <source>
        <strain evidence="3">NL</strain>
    </source>
</reference>
<keyword evidence="3" id="KW-1185">Reference proteome</keyword>
<dbReference type="AlphaFoldDB" id="A0A328BQF2"/>
<evidence type="ECO:0000313" key="3">
    <source>
        <dbReference type="Proteomes" id="UP000248553"/>
    </source>
</evidence>
<organism evidence="2 3">
    <name type="scientific">Hymenobacter edaphi</name>
    <dbReference type="NCBI Taxonomy" id="2211146"/>
    <lineage>
        <taxon>Bacteria</taxon>
        <taxon>Pseudomonadati</taxon>
        <taxon>Bacteroidota</taxon>
        <taxon>Cytophagia</taxon>
        <taxon>Cytophagales</taxon>
        <taxon>Hymenobacteraceae</taxon>
        <taxon>Hymenobacter</taxon>
    </lineage>
</organism>
<gene>
    <name evidence="2" type="ORF">DLM85_01045</name>
</gene>
<evidence type="ECO:0000313" key="2">
    <source>
        <dbReference type="EMBL" id="RAK69482.1"/>
    </source>
</evidence>
<keyword evidence="1" id="KW-0472">Membrane</keyword>
<keyword evidence="1" id="KW-1133">Transmembrane helix</keyword>
<protein>
    <recommendedName>
        <fullName evidence="4">HEAT repeat domain-containing protein</fullName>
    </recommendedName>
</protein>
<keyword evidence="1" id="KW-0812">Transmembrane</keyword>
<name>A0A328BQF2_9BACT</name>
<accession>A0A328BQF2</accession>